<accession>A0ABR9XUG9</accession>
<keyword evidence="3" id="KW-0378">Hydrolase</keyword>
<reference evidence="5 6" key="1">
    <citation type="journal article" date="2020" name="Microorganisms">
        <title>Simultaneous Genome Sequencing of Prosthecochloris ethylica and Desulfuromonas acetoxidans within a Syntrophic Mixture Reveals Unique Pili and Protein Interactions.</title>
        <authorList>
            <person name="Kyndt J.A."/>
            <person name="Van Beeumen J.J."/>
            <person name="Meyer T.E."/>
        </authorList>
    </citation>
    <scope>NUCLEOTIDE SEQUENCE [LARGE SCALE GENOMIC DNA]</scope>
    <source>
        <strain evidence="5 6">N3</strain>
    </source>
</reference>
<dbReference type="Gene3D" id="1.20.120.580">
    <property type="entry name" value="bsu32300-like"/>
    <property type="match status" value="1"/>
</dbReference>
<proteinExistence type="inferred from homology"/>
<gene>
    <name evidence="5" type="ORF">INT08_10865</name>
</gene>
<dbReference type="EMBL" id="JADGII010000038">
    <property type="protein sequence ID" value="MBF0637668.1"/>
    <property type="molecule type" value="Genomic_DNA"/>
</dbReference>
<keyword evidence="1" id="KW-1277">Toxin-antitoxin system</keyword>
<evidence type="ECO:0000256" key="1">
    <source>
        <dbReference type="ARBA" id="ARBA00022649"/>
    </source>
</evidence>
<dbReference type="Pfam" id="PF01934">
    <property type="entry name" value="HepT-like"/>
    <property type="match status" value="1"/>
</dbReference>
<keyword evidence="6" id="KW-1185">Reference proteome</keyword>
<sequence length="137" mass="15303">MDWGLIEQKLESLRRAVSRVAENCPEEVPDLVRDYDAQDIVSLNLTRAVQLCVDIANHVLSESDLPSPVTMGQSFELLEELGVIGPELCVRMKKAVGFRNLAVHNYDVIDWAIVHAIARHHLGDFKAFAEAVLLLRG</sequence>
<evidence type="ECO:0000256" key="4">
    <source>
        <dbReference type="ARBA" id="ARBA00024207"/>
    </source>
</evidence>
<evidence type="ECO:0000256" key="2">
    <source>
        <dbReference type="ARBA" id="ARBA00022722"/>
    </source>
</evidence>
<dbReference type="InterPro" id="IPR008201">
    <property type="entry name" value="HepT-like"/>
</dbReference>
<name>A0ABR9XUG9_9CHLB</name>
<comment type="caution">
    <text evidence="5">The sequence shown here is derived from an EMBL/GenBank/DDBJ whole genome shotgun (WGS) entry which is preliminary data.</text>
</comment>
<dbReference type="InterPro" id="IPR052379">
    <property type="entry name" value="Type_VII_TA_RNase"/>
</dbReference>
<dbReference type="NCBIfam" id="NF047751">
    <property type="entry name" value="HepT_toxin"/>
    <property type="match status" value="1"/>
</dbReference>
<evidence type="ECO:0000313" key="6">
    <source>
        <dbReference type="Proteomes" id="UP000619838"/>
    </source>
</evidence>
<protein>
    <submittedName>
        <fullName evidence="5">DUF86 domain-containing protein</fullName>
    </submittedName>
</protein>
<dbReference type="InterPro" id="IPR037038">
    <property type="entry name" value="HepT-like_sf"/>
</dbReference>
<organism evidence="5 6">
    <name type="scientific">Prosthecochloris ethylica</name>
    <dbReference type="NCBI Taxonomy" id="2743976"/>
    <lineage>
        <taxon>Bacteria</taxon>
        <taxon>Pseudomonadati</taxon>
        <taxon>Chlorobiota</taxon>
        <taxon>Chlorobiia</taxon>
        <taxon>Chlorobiales</taxon>
        <taxon>Chlorobiaceae</taxon>
        <taxon>Prosthecochloris</taxon>
    </lineage>
</organism>
<evidence type="ECO:0000256" key="3">
    <source>
        <dbReference type="ARBA" id="ARBA00022801"/>
    </source>
</evidence>
<dbReference type="PANTHER" id="PTHR33397">
    <property type="entry name" value="UPF0331 PROTEIN YUTE"/>
    <property type="match status" value="1"/>
</dbReference>
<comment type="similarity">
    <text evidence="4">Belongs to the HepT RNase toxin family.</text>
</comment>
<keyword evidence="2" id="KW-0540">Nuclease</keyword>
<dbReference type="PANTHER" id="PTHR33397:SF3">
    <property type="entry name" value="MRNA NUCLEASE HEPT"/>
    <property type="match status" value="1"/>
</dbReference>
<dbReference type="RefSeq" id="WP_114609018.1">
    <property type="nucleotide sequence ID" value="NZ_JABVZQ010000027.1"/>
</dbReference>
<evidence type="ECO:0000313" key="5">
    <source>
        <dbReference type="EMBL" id="MBF0637668.1"/>
    </source>
</evidence>
<dbReference type="Proteomes" id="UP000619838">
    <property type="component" value="Unassembled WGS sequence"/>
</dbReference>